<dbReference type="RefSeq" id="WP_408226651.1">
    <property type="nucleotide sequence ID" value="NZ_JAQQCF010000016.1"/>
</dbReference>
<dbReference type="Proteomes" id="UP001629432">
    <property type="component" value="Unassembled WGS sequence"/>
</dbReference>
<name>A0ABW9DXG0_9BURK</name>
<reference evidence="1 2" key="1">
    <citation type="journal article" date="2024" name="Chem. Sci.">
        <title>Discovery of megapolipeptins by genome mining of a Burkholderiales bacteria collection.</title>
        <authorList>
            <person name="Paulo B.S."/>
            <person name="Recchia M.J.J."/>
            <person name="Lee S."/>
            <person name="Fergusson C.H."/>
            <person name="Romanowski S.B."/>
            <person name="Hernandez A."/>
            <person name="Krull N."/>
            <person name="Liu D.Y."/>
            <person name="Cavanagh H."/>
            <person name="Bos A."/>
            <person name="Gray C.A."/>
            <person name="Murphy B.T."/>
            <person name="Linington R.G."/>
            <person name="Eustaquio A.S."/>
        </authorList>
    </citation>
    <scope>NUCLEOTIDE SEQUENCE [LARGE SCALE GENOMIC DNA]</scope>
    <source>
        <strain evidence="1 2">RL17-338-BIC-A</strain>
    </source>
</reference>
<evidence type="ECO:0000313" key="2">
    <source>
        <dbReference type="Proteomes" id="UP001629432"/>
    </source>
</evidence>
<protein>
    <submittedName>
        <fullName evidence="1">Uncharacterized protein</fullName>
    </submittedName>
</protein>
<accession>A0ABW9DXG0</accession>
<organism evidence="1 2">
    <name type="scientific">Paraburkholderia metrosideri</name>
    <dbReference type="NCBI Taxonomy" id="580937"/>
    <lineage>
        <taxon>Bacteria</taxon>
        <taxon>Pseudomonadati</taxon>
        <taxon>Pseudomonadota</taxon>
        <taxon>Betaproteobacteria</taxon>
        <taxon>Burkholderiales</taxon>
        <taxon>Burkholderiaceae</taxon>
        <taxon>Paraburkholderia</taxon>
    </lineage>
</organism>
<gene>
    <name evidence="1" type="ORF">PQQ63_18785</name>
</gene>
<sequence length="91" mass="9660">MNHKQFLAPSTLAQAPYRSRPILPVLSLLAGGRAVTPPALAIVIDNCPRACRNTAVGAEAIRKTPPLAHYFTSITRGNPVVNACLPSDTLD</sequence>
<comment type="caution">
    <text evidence="1">The sequence shown here is derived from an EMBL/GenBank/DDBJ whole genome shotgun (WGS) entry which is preliminary data.</text>
</comment>
<keyword evidence="2" id="KW-1185">Reference proteome</keyword>
<proteinExistence type="predicted"/>
<dbReference type="EMBL" id="JAQQCF010000016">
    <property type="protein sequence ID" value="MFM0638746.1"/>
    <property type="molecule type" value="Genomic_DNA"/>
</dbReference>
<evidence type="ECO:0000313" key="1">
    <source>
        <dbReference type="EMBL" id="MFM0638746.1"/>
    </source>
</evidence>